<feature type="domain" description="UBA" evidence="1">
    <location>
        <begin position="301"/>
        <end position="345"/>
    </location>
</feature>
<evidence type="ECO:0000259" key="1">
    <source>
        <dbReference type="PROSITE" id="PS50030"/>
    </source>
</evidence>
<accession>A0A7G2C9W2</accession>
<reference evidence="2 3" key="1">
    <citation type="submission" date="2020-08" db="EMBL/GenBank/DDBJ databases">
        <authorList>
            <person name="Newling K."/>
            <person name="Davey J."/>
            <person name="Forrester S."/>
        </authorList>
    </citation>
    <scope>NUCLEOTIDE SEQUENCE [LARGE SCALE GENOMIC DNA]</scope>
    <source>
        <strain evidence="3">Crithidia deanei Carvalho (ATCC PRA-265)</strain>
    </source>
</reference>
<dbReference type="VEuPathDB" id="TriTrypDB:ADEAN_000300800"/>
<dbReference type="EMBL" id="LR877149">
    <property type="protein sequence ID" value="CAD2215553.1"/>
    <property type="molecule type" value="Genomic_DNA"/>
</dbReference>
<proteinExistence type="predicted"/>
<dbReference type="GO" id="GO:0006511">
    <property type="term" value="P:ubiquitin-dependent protein catabolic process"/>
    <property type="evidence" value="ECO:0007669"/>
    <property type="project" value="TreeGrafter"/>
</dbReference>
<dbReference type="InterPro" id="IPR015496">
    <property type="entry name" value="Ubiquilin"/>
</dbReference>
<dbReference type="Proteomes" id="UP000515908">
    <property type="component" value="Chromosome 05"/>
</dbReference>
<dbReference type="PANTHER" id="PTHR10677">
    <property type="entry name" value="UBIQUILIN"/>
    <property type="match status" value="1"/>
</dbReference>
<dbReference type="SUPFAM" id="SSF46934">
    <property type="entry name" value="UBA-like"/>
    <property type="match status" value="1"/>
</dbReference>
<dbReference type="GO" id="GO:0005829">
    <property type="term" value="C:cytosol"/>
    <property type="evidence" value="ECO:0007669"/>
    <property type="project" value="TreeGrafter"/>
</dbReference>
<gene>
    <name evidence="2" type="ORF">ADEAN_000300800</name>
</gene>
<dbReference type="GO" id="GO:0031593">
    <property type="term" value="F:polyubiquitin modification-dependent protein binding"/>
    <property type="evidence" value="ECO:0007669"/>
    <property type="project" value="TreeGrafter"/>
</dbReference>
<name>A0A7G2C9W2_9TRYP</name>
<dbReference type="PANTHER" id="PTHR10677:SF3">
    <property type="entry name" value="FI07626P-RELATED"/>
    <property type="match status" value="1"/>
</dbReference>
<keyword evidence="3" id="KW-1185">Reference proteome</keyword>
<organism evidence="2 3">
    <name type="scientific">Angomonas deanei</name>
    <dbReference type="NCBI Taxonomy" id="59799"/>
    <lineage>
        <taxon>Eukaryota</taxon>
        <taxon>Discoba</taxon>
        <taxon>Euglenozoa</taxon>
        <taxon>Kinetoplastea</taxon>
        <taxon>Metakinetoplastina</taxon>
        <taxon>Trypanosomatida</taxon>
        <taxon>Trypanosomatidae</taxon>
        <taxon>Strigomonadinae</taxon>
        <taxon>Angomonas</taxon>
    </lineage>
</organism>
<dbReference type="InterPro" id="IPR015940">
    <property type="entry name" value="UBA"/>
</dbReference>
<protein>
    <recommendedName>
        <fullName evidence="1">UBA domain-containing protein</fullName>
    </recommendedName>
</protein>
<dbReference type="Gene3D" id="1.10.8.10">
    <property type="entry name" value="DNA helicase RuvA subunit, C-terminal domain"/>
    <property type="match status" value="1"/>
</dbReference>
<dbReference type="InterPro" id="IPR009060">
    <property type="entry name" value="UBA-like_sf"/>
</dbReference>
<evidence type="ECO:0000313" key="3">
    <source>
        <dbReference type="Proteomes" id="UP000515908"/>
    </source>
</evidence>
<dbReference type="CDD" id="cd17039">
    <property type="entry name" value="Ubl_ubiquitin_like"/>
    <property type="match status" value="1"/>
</dbReference>
<dbReference type="Pfam" id="PF23195">
    <property type="entry name" value="UBQLN1"/>
    <property type="match status" value="1"/>
</dbReference>
<sequence length="346" mass="37913">MEFQLVSNVAERETIVVDDSMTLEEVRGLIAAVLGTSEDNSVTLTYNGKNLVDDSTVFTELISVIDGDKTVTQRKLFCHVGKGKAKDVSLESLRANLPSKESVAADESAKRSQAKMMEPMVDMMVRNPQYLQMMLRQQPDLKETMEKSPEVARMLQDPETLKDLIMSQIDPDRGREMSTTLRSQLAQLDAIPGGRMMLERYTHDLGDTNADINLPKTKDDLYCVPEEDARPNPNQETNTAALQNPWATPSASASANRPTAGGGFPPVDASMLSAAMSLFAPQTASNPTANPFLSGGNGGASLKERFASQLSILKDMGFEDERLCLSLLERYNGDVEAVVDHFAQMD</sequence>
<dbReference type="PROSITE" id="PS50030">
    <property type="entry name" value="UBA"/>
    <property type="match status" value="1"/>
</dbReference>
<dbReference type="AlphaFoldDB" id="A0A7G2C9W2"/>
<evidence type="ECO:0000313" key="2">
    <source>
        <dbReference type="EMBL" id="CAD2215553.1"/>
    </source>
</evidence>